<evidence type="ECO:0000256" key="6">
    <source>
        <dbReference type="ARBA" id="ARBA00032160"/>
    </source>
</evidence>
<dbReference type="SUPFAM" id="SSF53756">
    <property type="entry name" value="UDP-Glycosyltransferase/glycogen phosphorylase"/>
    <property type="match status" value="1"/>
</dbReference>
<dbReference type="InterPro" id="IPR013234">
    <property type="entry name" value="PIGA_GPI_anchor_biosynthesis"/>
</dbReference>
<evidence type="ECO:0000256" key="5">
    <source>
        <dbReference type="ARBA" id="ARBA00022679"/>
    </source>
</evidence>
<evidence type="ECO:0000256" key="2">
    <source>
        <dbReference type="ARBA" id="ARBA00012420"/>
    </source>
</evidence>
<dbReference type="PANTHER" id="PTHR45871">
    <property type="entry name" value="N-ACETYLGLUCOSAMINYL-PHOSPHATIDYLINOSITOL BIOSYNTHETIC PROTEIN"/>
    <property type="match status" value="1"/>
</dbReference>
<proteinExistence type="predicted"/>
<protein>
    <recommendedName>
        <fullName evidence="2">phosphatidylinositol N-acetylglucosaminyltransferase</fullName>
        <ecNumber evidence="2">2.4.1.198</ecNumber>
    </recommendedName>
    <alternativeName>
        <fullName evidence="6">GlcNAc-PI synthesis protein</fullName>
    </alternativeName>
</protein>
<keyword evidence="3" id="KW-0337">GPI-anchor biosynthesis</keyword>
<dbReference type="FunFam" id="3.40.50.2000:FF:000026">
    <property type="entry name" value="Phosphatidylinositol N-acetylglucosaminyltransferase subunit A"/>
    <property type="match status" value="1"/>
</dbReference>
<comment type="pathway">
    <text evidence="1">Glycolipid biosynthesis; glycosylphosphatidylinositol-anchor biosynthesis.</text>
</comment>
<evidence type="ECO:0000313" key="8">
    <source>
        <dbReference type="EnsemblMetazoa" id="GBRI039283-PA"/>
    </source>
</evidence>
<organism evidence="8 9">
    <name type="scientific">Glossina brevipalpis</name>
    <dbReference type="NCBI Taxonomy" id="37001"/>
    <lineage>
        <taxon>Eukaryota</taxon>
        <taxon>Metazoa</taxon>
        <taxon>Ecdysozoa</taxon>
        <taxon>Arthropoda</taxon>
        <taxon>Hexapoda</taxon>
        <taxon>Insecta</taxon>
        <taxon>Pterygota</taxon>
        <taxon>Neoptera</taxon>
        <taxon>Endopterygota</taxon>
        <taxon>Diptera</taxon>
        <taxon>Brachycera</taxon>
        <taxon>Muscomorpha</taxon>
        <taxon>Hippoboscoidea</taxon>
        <taxon>Glossinidae</taxon>
        <taxon>Glossina</taxon>
    </lineage>
</organism>
<dbReference type="EnsemblMetazoa" id="GBRI039283-RA">
    <property type="protein sequence ID" value="GBRI039283-PA"/>
    <property type="gene ID" value="GBRI039283"/>
</dbReference>
<dbReference type="GO" id="GO:0017176">
    <property type="term" value="F:phosphatidylinositol N-acetylglucosaminyltransferase activity"/>
    <property type="evidence" value="ECO:0007669"/>
    <property type="project" value="UniProtKB-EC"/>
</dbReference>
<name>A0A1A9X022_9MUSC</name>
<keyword evidence="9" id="KW-1185">Reference proteome</keyword>
<dbReference type="PANTHER" id="PTHR45871:SF1">
    <property type="entry name" value="PHOSPHATIDYLINOSITOL N-ACETYLGLUCOSAMINYLTRANSFERASE SUBUNIT A"/>
    <property type="match status" value="1"/>
</dbReference>
<evidence type="ECO:0000256" key="1">
    <source>
        <dbReference type="ARBA" id="ARBA00004687"/>
    </source>
</evidence>
<keyword evidence="4" id="KW-0328">Glycosyltransferase</keyword>
<dbReference type="GO" id="GO:0000506">
    <property type="term" value="C:glycosylphosphatidylinositol-N-acetylglucosaminyltransferase (GPI-GnT) complex"/>
    <property type="evidence" value="ECO:0007669"/>
    <property type="project" value="TreeGrafter"/>
</dbReference>
<evidence type="ECO:0000313" key="9">
    <source>
        <dbReference type="Proteomes" id="UP000091820"/>
    </source>
</evidence>
<evidence type="ECO:0000256" key="4">
    <source>
        <dbReference type="ARBA" id="ARBA00022676"/>
    </source>
</evidence>
<dbReference type="EC" id="2.4.1.198" evidence="2"/>
<dbReference type="Pfam" id="PF08288">
    <property type="entry name" value="PIGA"/>
    <property type="match status" value="1"/>
</dbReference>
<keyword evidence="5" id="KW-0808">Transferase</keyword>
<dbReference type="Gene3D" id="3.40.50.2000">
    <property type="entry name" value="Glycogen Phosphorylase B"/>
    <property type="match status" value="2"/>
</dbReference>
<accession>A0A1A9X022</accession>
<dbReference type="AlphaFoldDB" id="A0A1A9X022"/>
<feature type="domain" description="PIGA GPI anchor biosynthesis" evidence="7">
    <location>
        <begin position="53"/>
        <end position="142"/>
    </location>
</feature>
<reference evidence="8" key="2">
    <citation type="submission" date="2020-05" db="UniProtKB">
        <authorList>
            <consortium name="EnsemblMetazoa"/>
        </authorList>
    </citation>
    <scope>IDENTIFICATION</scope>
    <source>
        <strain evidence="8">IAEA</strain>
    </source>
</reference>
<dbReference type="Proteomes" id="UP000091820">
    <property type="component" value="Unassembled WGS sequence"/>
</dbReference>
<dbReference type="VEuPathDB" id="VectorBase:GBRI039283"/>
<reference evidence="9" key="1">
    <citation type="submission" date="2014-03" db="EMBL/GenBank/DDBJ databases">
        <authorList>
            <person name="Aksoy S."/>
            <person name="Warren W."/>
            <person name="Wilson R.K."/>
        </authorList>
    </citation>
    <scope>NUCLEOTIDE SEQUENCE [LARGE SCALE GENOMIC DNA]</scope>
    <source>
        <strain evidence="9">IAEA</strain>
    </source>
</reference>
<dbReference type="GO" id="GO:0006506">
    <property type="term" value="P:GPI anchor biosynthetic process"/>
    <property type="evidence" value="ECO:0007669"/>
    <property type="project" value="UniProtKB-KW"/>
</dbReference>
<sequence length="503" mass="57154">MVWHKQLVNKRKAMRICMVSDFFYPSIGGVEEHIFNLAQMLLKRGHKVVILTHCYNDCKGVRYLTNGLKVYYLPIKVFYNQSVLPTMICNVPLIRSVLLREQIEIVHAHSAFSSLAHESLLIGSLLGLKTVFTDHSLFGFADISAVFTNKMLELDLGAVSHCICVSHVGKENTVLRARVPKEKVSVIPNAVDTAFFIPDPSQRPNDGSINIVLASRLVYRKGIDLSASIIPRFKQMPHVKFIIVGDGPKRVLLEEIREKANMQNRVEIVGAVEHARVRDYLVKGHIFVNTSLTEAYCMAIVEAAACGLQVVSTRVGGIPEVLPEDLIILTEPEVDSIYEGLLKALRRLNNCRYKSFTNDLNRVPCGGGDEVRFRKMKNKSSRKRLKQRSSKKSNYANNSTINKNIPNEFIGNDCESILCPYKCNELVASLYNWENVTERTEKVYNRIMREPPSTLGGILYSYLHGDVWPILLAISMAHLFLRFLEYIRPGRFMEKAREWPRKN</sequence>
<evidence type="ECO:0000259" key="7">
    <source>
        <dbReference type="Pfam" id="PF08288"/>
    </source>
</evidence>
<evidence type="ECO:0000256" key="3">
    <source>
        <dbReference type="ARBA" id="ARBA00022502"/>
    </source>
</evidence>
<dbReference type="Pfam" id="PF13692">
    <property type="entry name" value="Glyco_trans_1_4"/>
    <property type="match status" value="1"/>
</dbReference>
<dbReference type="STRING" id="37001.A0A1A9X022"/>